<evidence type="ECO:0000313" key="2">
    <source>
        <dbReference type="EMBL" id="ASN73381.1"/>
    </source>
</evidence>
<feature type="compositionally biased region" description="Low complexity" evidence="1">
    <location>
        <begin position="282"/>
        <end position="297"/>
    </location>
</feature>
<accession>A0A221SBL5</accession>
<name>A0A221SBL5_9CAUD</name>
<dbReference type="OrthoDB" id="17823at10239"/>
<feature type="compositionally biased region" description="Basic and acidic residues" evidence="1">
    <location>
        <begin position="271"/>
        <end position="281"/>
    </location>
</feature>
<evidence type="ECO:0000256" key="1">
    <source>
        <dbReference type="SAM" id="MobiDB-lite"/>
    </source>
</evidence>
<dbReference type="EMBL" id="MF033348">
    <property type="protein sequence ID" value="ASN73381.1"/>
    <property type="molecule type" value="Genomic_DNA"/>
</dbReference>
<organism evidence="2 3">
    <name type="scientific">Acinetobacter phage vB_AbaP_B3</name>
    <dbReference type="NCBI Taxonomy" id="2016050"/>
    <lineage>
        <taxon>Viruses</taxon>
        <taxon>Duplodnaviria</taxon>
        <taxon>Heunggongvirae</taxon>
        <taxon>Uroviricota</taxon>
        <taxon>Caudoviricetes</taxon>
        <taxon>Autographivirales</taxon>
        <taxon>Autoscriptoviridae</taxon>
        <taxon>Beijerinckvirinae</taxon>
        <taxon>Friunavirus</taxon>
        <taxon>Friunavirus B3</taxon>
    </lineage>
</organism>
<gene>
    <name evidence="2" type="ORF">B3_22</name>
</gene>
<proteinExistence type="predicted"/>
<feature type="region of interest" description="Disordered" evidence="1">
    <location>
        <begin position="260"/>
        <end position="297"/>
    </location>
</feature>
<protein>
    <submittedName>
        <fullName evidence="2">Uncharacterized protein</fullName>
    </submittedName>
</protein>
<sequence length="297" mass="32471">MNALLAQAAAAIEAGKVQLDMTETTAGGFEKRLLGEGTAIVQFTQYIDHGIQKQKPFKGQPKKPAKTASLGFHILAGIGTLPDGTKEPYVQDGKLEKIRTRFDVVLHQNEKSNAVKIFNALNYAKDATHFVQKLGSIYLLSIGIEKGKDGKEYNTYDFSQLQKPIANAMTGAMYEAGKDGVADTPAEEYQLFLWDAPTKEQWDSIFIEGEYEKKTKDANGNEVVEKKSKNFIQEKIRSATNFKGSPIDLLLVSQGEDLPALEAEVGESDPNDQHVEEEKTADIPAVPAADIPAVPAV</sequence>
<keyword evidence="3" id="KW-1185">Reference proteome</keyword>
<evidence type="ECO:0000313" key="3">
    <source>
        <dbReference type="Proteomes" id="UP000221410"/>
    </source>
</evidence>
<dbReference type="Proteomes" id="UP000221410">
    <property type="component" value="Segment"/>
</dbReference>
<reference evidence="2 3" key="1">
    <citation type="submission" date="2017-04" db="EMBL/GenBank/DDBJ databases">
        <title>Sensitivity acquisition of phages to Acinetobacter calcoaceticus-baumannii complex species through exchange of pectate lyase domains.</title>
        <authorList>
            <person name="Oliveira H."/>
            <person name="Rita A."/>
            <person name="Konstantinidis N."/>
            <person name="Dotsch A."/>
            <person name="Ferreira A."/>
            <person name="Akturk E."/>
            <person name="Nemec A."/>
            <person name="Sillankorva S."/>
            <person name="Shneider M."/>
            <person name="Azeredo J."/>
        </authorList>
    </citation>
    <scope>NUCLEOTIDE SEQUENCE [LARGE SCALE GENOMIC DNA]</scope>
</reference>